<keyword evidence="2" id="KW-1185">Reference proteome</keyword>
<gene>
    <name evidence="1" type="ORF">L2764_16165</name>
</gene>
<proteinExistence type="predicted"/>
<evidence type="ECO:0000313" key="1">
    <source>
        <dbReference type="EMBL" id="MCL1125964.1"/>
    </source>
</evidence>
<name>A0ABT0LEH4_9GAMM</name>
<organism evidence="1 2">
    <name type="scientific">Shewanella surugensis</name>
    <dbReference type="NCBI Taxonomy" id="212020"/>
    <lineage>
        <taxon>Bacteria</taxon>
        <taxon>Pseudomonadati</taxon>
        <taxon>Pseudomonadota</taxon>
        <taxon>Gammaproteobacteria</taxon>
        <taxon>Alteromonadales</taxon>
        <taxon>Shewanellaceae</taxon>
        <taxon>Shewanella</taxon>
    </lineage>
</organism>
<dbReference type="EMBL" id="JAKIKS010000068">
    <property type="protein sequence ID" value="MCL1125964.1"/>
    <property type="molecule type" value="Genomic_DNA"/>
</dbReference>
<accession>A0ABT0LEH4</accession>
<evidence type="ECO:0008006" key="3">
    <source>
        <dbReference type="Google" id="ProtNLM"/>
    </source>
</evidence>
<reference evidence="1 2" key="1">
    <citation type="submission" date="2022-01" db="EMBL/GenBank/DDBJ databases">
        <title>Whole genome-based taxonomy of the Shewanellaceae.</title>
        <authorList>
            <person name="Martin-Rodriguez A.J."/>
        </authorList>
    </citation>
    <scope>NUCLEOTIDE SEQUENCE [LARGE SCALE GENOMIC DNA]</scope>
    <source>
        <strain evidence="1 2">DSM 17177</strain>
    </source>
</reference>
<dbReference type="RefSeq" id="WP_248941297.1">
    <property type="nucleotide sequence ID" value="NZ_JAKIKS010000068.1"/>
</dbReference>
<dbReference type="Proteomes" id="UP001203423">
    <property type="component" value="Unassembled WGS sequence"/>
</dbReference>
<comment type="caution">
    <text evidence="1">The sequence shown here is derived from an EMBL/GenBank/DDBJ whole genome shotgun (WGS) entry which is preliminary data.</text>
</comment>
<dbReference type="PROSITE" id="PS51257">
    <property type="entry name" value="PROKAR_LIPOPROTEIN"/>
    <property type="match status" value="1"/>
</dbReference>
<protein>
    <recommendedName>
        <fullName evidence="3">Bacteriocin</fullName>
    </recommendedName>
</protein>
<sequence length="96" mass="9374">MKELSVVEVSQVNGGASATDYLQRAIVGGIVIGGCYVAGFGAPIAIGAVAVNALASTGIGSSAALATTGFIEGAGAAVFATGLRDFADYTYQQVVG</sequence>
<evidence type="ECO:0000313" key="2">
    <source>
        <dbReference type="Proteomes" id="UP001203423"/>
    </source>
</evidence>